<evidence type="ECO:0000259" key="4">
    <source>
        <dbReference type="Pfam" id="PF24883"/>
    </source>
</evidence>
<accession>A0A2H3E0V2</accession>
<dbReference type="OMA" id="PEPRPKW"/>
<feature type="repeat" description="ANK" evidence="2">
    <location>
        <begin position="906"/>
        <end position="938"/>
    </location>
</feature>
<dbReference type="STRING" id="47427.A0A2H3E0V2"/>
<dbReference type="InterPro" id="IPR027417">
    <property type="entry name" value="P-loop_NTPase"/>
</dbReference>
<dbReference type="Proteomes" id="UP000217790">
    <property type="component" value="Unassembled WGS sequence"/>
</dbReference>
<keyword evidence="6" id="KW-1185">Reference proteome</keyword>
<evidence type="ECO:0000256" key="3">
    <source>
        <dbReference type="SAM" id="Coils"/>
    </source>
</evidence>
<feature type="coiled-coil region" evidence="3">
    <location>
        <begin position="31"/>
        <end position="58"/>
    </location>
</feature>
<dbReference type="OrthoDB" id="7464126at2759"/>
<organism evidence="5 6">
    <name type="scientific">Armillaria gallica</name>
    <name type="common">Bulbous honey fungus</name>
    <name type="synonym">Armillaria bulbosa</name>
    <dbReference type="NCBI Taxonomy" id="47427"/>
    <lineage>
        <taxon>Eukaryota</taxon>
        <taxon>Fungi</taxon>
        <taxon>Dikarya</taxon>
        <taxon>Basidiomycota</taxon>
        <taxon>Agaricomycotina</taxon>
        <taxon>Agaricomycetes</taxon>
        <taxon>Agaricomycetidae</taxon>
        <taxon>Agaricales</taxon>
        <taxon>Marasmiineae</taxon>
        <taxon>Physalacriaceae</taxon>
        <taxon>Armillaria</taxon>
    </lineage>
</organism>
<dbReference type="SMART" id="SM00248">
    <property type="entry name" value="ANK"/>
    <property type="match status" value="5"/>
</dbReference>
<reference evidence="6" key="1">
    <citation type="journal article" date="2017" name="Nat. Ecol. Evol.">
        <title>Genome expansion and lineage-specific genetic innovations in the forest pathogenic fungi Armillaria.</title>
        <authorList>
            <person name="Sipos G."/>
            <person name="Prasanna A.N."/>
            <person name="Walter M.C."/>
            <person name="O'Connor E."/>
            <person name="Balint B."/>
            <person name="Krizsan K."/>
            <person name="Kiss B."/>
            <person name="Hess J."/>
            <person name="Varga T."/>
            <person name="Slot J."/>
            <person name="Riley R."/>
            <person name="Boka B."/>
            <person name="Rigling D."/>
            <person name="Barry K."/>
            <person name="Lee J."/>
            <person name="Mihaltcheva S."/>
            <person name="LaButti K."/>
            <person name="Lipzen A."/>
            <person name="Waldron R."/>
            <person name="Moloney N.M."/>
            <person name="Sperisen C."/>
            <person name="Kredics L."/>
            <person name="Vagvoelgyi C."/>
            <person name="Patrignani A."/>
            <person name="Fitzpatrick D."/>
            <person name="Nagy I."/>
            <person name="Doyle S."/>
            <person name="Anderson J.B."/>
            <person name="Grigoriev I.V."/>
            <person name="Gueldener U."/>
            <person name="Muensterkoetter M."/>
            <person name="Nagy L.G."/>
        </authorList>
    </citation>
    <scope>NUCLEOTIDE SEQUENCE [LARGE SCALE GENOMIC DNA]</scope>
    <source>
        <strain evidence="6">Ar21-2</strain>
    </source>
</reference>
<proteinExistence type="predicted"/>
<keyword evidence="1" id="KW-0677">Repeat</keyword>
<evidence type="ECO:0000313" key="6">
    <source>
        <dbReference type="Proteomes" id="UP000217790"/>
    </source>
</evidence>
<feature type="coiled-coil region" evidence="3">
    <location>
        <begin position="132"/>
        <end position="171"/>
    </location>
</feature>
<dbReference type="PROSITE" id="PS50297">
    <property type="entry name" value="ANK_REP_REGION"/>
    <property type="match status" value="2"/>
</dbReference>
<dbReference type="PANTHER" id="PTHR10039">
    <property type="entry name" value="AMELOGENIN"/>
    <property type="match status" value="1"/>
</dbReference>
<dbReference type="SUPFAM" id="SSF52540">
    <property type="entry name" value="P-loop containing nucleoside triphosphate hydrolases"/>
    <property type="match status" value="1"/>
</dbReference>
<feature type="domain" description="Nephrocystin 3-like N-terminal" evidence="4">
    <location>
        <begin position="195"/>
        <end position="363"/>
    </location>
</feature>
<dbReference type="InParanoid" id="A0A2H3E0V2"/>
<dbReference type="Gene3D" id="1.25.40.20">
    <property type="entry name" value="Ankyrin repeat-containing domain"/>
    <property type="match status" value="2"/>
</dbReference>
<protein>
    <recommendedName>
        <fullName evidence="4">Nephrocystin 3-like N-terminal domain-containing protein</fullName>
    </recommendedName>
</protein>
<dbReference type="Pfam" id="PF12796">
    <property type="entry name" value="Ank_2"/>
    <property type="match status" value="1"/>
</dbReference>
<gene>
    <name evidence="5" type="ORF">ARMGADRAFT_121071</name>
</gene>
<dbReference type="EMBL" id="KZ293656">
    <property type="protein sequence ID" value="PBK93326.1"/>
    <property type="molecule type" value="Genomic_DNA"/>
</dbReference>
<dbReference type="PANTHER" id="PTHR10039:SF16">
    <property type="entry name" value="GPI INOSITOL-DEACYLASE"/>
    <property type="match status" value="1"/>
</dbReference>
<dbReference type="SUPFAM" id="SSF48403">
    <property type="entry name" value="Ankyrin repeat"/>
    <property type="match status" value="1"/>
</dbReference>
<evidence type="ECO:0000313" key="5">
    <source>
        <dbReference type="EMBL" id="PBK93326.1"/>
    </source>
</evidence>
<dbReference type="Gene3D" id="3.40.50.300">
    <property type="entry name" value="P-loop containing nucleotide triphosphate hydrolases"/>
    <property type="match status" value="1"/>
</dbReference>
<dbReference type="InterPro" id="IPR002110">
    <property type="entry name" value="Ankyrin_rpt"/>
</dbReference>
<dbReference type="AlphaFoldDB" id="A0A2H3E0V2"/>
<sequence length="1182" mass="135201">MDFLTGIPDLIERCIQGYNFVKDVKNAPKGCSELMEELKVARTRLQELQEHGSRVEDKGKAQLSTSVQNYKTALDKLDSILKVYANPEFKFTLAKRAKWVLSDEKKVKALSDDMKRNSGNLQPLLIQMAKDLNDMNKRQEEADAKVAEMNKRQQEADAEKVAEELARRLQEVVKWLEPLNSEVKLREVRERRQPGTCEWLPSHWLFTSWYEASSSFLWLNGIPGNGKTVLASFVIDHLKKRVTSDQIILYAFADFQDARSTDVVVLLRTLLAQLLDHCKPEDFVEDPDFAELEKTMQRHHADRPKFLKYLAELLEKASAPWKRVFVVIDALDECTQKNRRESIAAIRKLASASSKMSVFVTGRAEQDIADVLSSFPTISLVYEAQRVKDDIRRFIEEKMNTTYLPLARLPEPVRTRISSTLLEKANGMFRLVDCQLQSLAEVDFENDIDEILRNLPADLNSMYERIFQRVELKGQRAVKIVQHALWWLVGSHRQLRLAELMEAVMVETGRDSPNMDLKPLSGERLLEMCSSLVRHDAETDILTLSHASVQDFLFSDYLKGTAHHLNYHIPSFSFLHRHITGLLSAYLQYGDFQNGSCTTPQNLAKRLEQHPLFAYVASGWHLHIVKMYETCFESGEQPPDIHTLFALSNDSEKSILAWRSCRQVSYFGTELRYITKDGSSELQWKDHWGNMVHEDVLNVAELKHKALEDVGRFVHPQLSCAAGPAWLLTDTEFFLADHSWWNPLNTTSIEELDYIVYPLVSEGPAWLVRDLLHKLPQFKERPLFCFGTPFMISIFAGKLDTVRMLLQDLHVNVNTCAKHYDCGHDVVSPIFLATKYGHVEAVKLLLQCGSATVFPPEPRPKWSLKREREQDGLSDIIIGAANYGHADILQILIDHKINKNTRSSISGNTVLHAAIRHGHIDSVKVLIEAGCNISPRSQGKTPLDFALNQQSLDIVQYLLDKGASFNQCLPQNFKDLRWAVREPWYLEMRQYLVTSGGGGLKLQWDIEKIIYLLERRLSSPPLHIIRAILDFTELWIVTSAERCMSINVSQRSPYWPYISTPPIAGGLENPVRRIVFTILSAEEAHSKKGTRGLYSNSSTWFEARVESNSCIGMLMQIQDNVSTDMERRTHVNVWDYQDAPPSIKEWMSKIKVGDKISVYPRAGHIWDNFVESVKIMVYTSCV</sequence>
<name>A0A2H3E0V2_ARMGA</name>
<dbReference type="Pfam" id="PF24883">
    <property type="entry name" value="NPHP3_N"/>
    <property type="match status" value="1"/>
</dbReference>
<keyword evidence="2" id="KW-0040">ANK repeat</keyword>
<evidence type="ECO:0000256" key="1">
    <source>
        <dbReference type="ARBA" id="ARBA00022737"/>
    </source>
</evidence>
<dbReference type="InterPro" id="IPR056884">
    <property type="entry name" value="NPHP3-like_N"/>
</dbReference>
<keyword evidence="3" id="KW-0175">Coiled coil</keyword>
<dbReference type="InterPro" id="IPR036770">
    <property type="entry name" value="Ankyrin_rpt-contain_sf"/>
</dbReference>
<dbReference type="PROSITE" id="PS50088">
    <property type="entry name" value="ANK_REPEAT"/>
    <property type="match status" value="2"/>
</dbReference>
<evidence type="ECO:0000256" key="2">
    <source>
        <dbReference type="PROSITE-ProRule" id="PRU00023"/>
    </source>
</evidence>
<feature type="repeat" description="ANK" evidence="2">
    <location>
        <begin position="938"/>
        <end position="966"/>
    </location>
</feature>